<feature type="domain" description="Sulfatase-modifying factor enzyme-like" evidence="5">
    <location>
        <begin position="189"/>
        <end position="447"/>
    </location>
</feature>
<proteinExistence type="inferred from homology"/>
<dbReference type="EMBL" id="SMKU01000400">
    <property type="protein sequence ID" value="TDD65845.1"/>
    <property type="molecule type" value="Genomic_DNA"/>
</dbReference>
<dbReference type="PANTHER" id="PTHR23150:SF36">
    <property type="entry name" value="HERCYNINE OXYGENASE"/>
    <property type="match status" value="1"/>
</dbReference>
<dbReference type="Proteomes" id="UP000294513">
    <property type="component" value="Unassembled WGS sequence"/>
</dbReference>
<comment type="catalytic activity">
    <reaction evidence="4">
        <text>gamma-L-glutamyl-L-cysteine + hercynine + O2 = gamma-L-glutamyl-hercynylcysteine S-oxide + H2O</text>
        <dbReference type="Rhea" id="RHEA:42672"/>
        <dbReference type="ChEBI" id="CHEBI:15377"/>
        <dbReference type="ChEBI" id="CHEBI:15379"/>
        <dbReference type="ChEBI" id="CHEBI:15781"/>
        <dbReference type="ChEBI" id="CHEBI:58173"/>
        <dbReference type="ChEBI" id="CHEBI:82703"/>
        <dbReference type="EC" id="1.14.99.50"/>
    </reaction>
</comment>
<comment type="cofactor">
    <cofactor evidence="4">
        <name>Fe(2+)</name>
        <dbReference type="ChEBI" id="CHEBI:29033"/>
    </cofactor>
</comment>
<comment type="caution">
    <text evidence="7">The sequence shown here is derived from an EMBL/GenBank/DDBJ whole genome shotgun (WGS) entry which is preliminary data.</text>
</comment>
<organism evidence="7 8">
    <name type="scientific">Actinomadura rubrisoli</name>
    <dbReference type="NCBI Taxonomy" id="2530368"/>
    <lineage>
        <taxon>Bacteria</taxon>
        <taxon>Bacillati</taxon>
        <taxon>Actinomycetota</taxon>
        <taxon>Actinomycetes</taxon>
        <taxon>Streptosporangiales</taxon>
        <taxon>Thermomonosporaceae</taxon>
        <taxon>Actinomadura</taxon>
    </lineage>
</organism>
<dbReference type="InterPro" id="IPR051043">
    <property type="entry name" value="Sulfatase_Mod_Factor_Kinase"/>
</dbReference>
<comment type="function">
    <text evidence="4">Catalyzes the oxidative sulfurization of hercynine (N-alpha,N-alpha,N-alpha-trimethyl-L-histidine) into hercynyl-gamma-L-glutamyl-L-cysteine sulfoxide, a step in the biosynthesis pathway of ergothioneine.</text>
</comment>
<evidence type="ECO:0000259" key="6">
    <source>
        <dbReference type="Pfam" id="PF12867"/>
    </source>
</evidence>
<dbReference type="OrthoDB" id="9768004at2"/>
<dbReference type="InterPro" id="IPR024775">
    <property type="entry name" value="DinB-like"/>
</dbReference>
<evidence type="ECO:0000256" key="1">
    <source>
        <dbReference type="ARBA" id="ARBA00023002"/>
    </source>
</evidence>
<dbReference type="NCBIfam" id="TIGR03440">
    <property type="entry name" value="egtB_TIGR03440"/>
    <property type="match status" value="1"/>
</dbReference>
<dbReference type="InterPro" id="IPR017806">
    <property type="entry name" value="EgtB"/>
</dbReference>
<dbReference type="Pfam" id="PF12867">
    <property type="entry name" value="DinB_2"/>
    <property type="match status" value="1"/>
</dbReference>
<dbReference type="AlphaFoldDB" id="A0A4R5A300"/>
<dbReference type="Gene3D" id="3.90.1580.10">
    <property type="entry name" value="paralog of FGE (formylglycine-generating enzyme)"/>
    <property type="match status" value="1"/>
</dbReference>
<dbReference type="InterPro" id="IPR034660">
    <property type="entry name" value="DinB/YfiT-like"/>
</dbReference>
<feature type="domain" description="DinB-like" evidence="6">
    <location>
        <begin position="23"/>
        <end position="155"/>
    </location>
</feature>
<feature type="binding site" evidence="4">
    <location>
        <begin position="94"/>
        <end position="97"/>
    </location>
    <ligand>
        <name>gamma-L-glutamyl-L-cysteine</name>
        <dbReference type="ChEBI" id="CHEBI:58173"/>
    </ligand>
</feature>
<dbReference type="InterPro" id="IPR042095">
    <property type="entry name" value="SUMF_sf"/>
</dbReference>
<evidence type="ECO:0000256" key="3">
    <source>
        <dbReference type="ARBA" id="ARBA00037882"/>
    </source>
</evidence>
<keyword evidence="8" id="KW-1185">Reference proteome</keyword>
<evidence type="ECO:0000313" key="8">
    <source>
        <dbReference type="Proteomes" id="UP000294513"/>
    </source>
</evidence>
<feature type="binding site" evidence="4">
    <location>
        <position position="147"/>
    </location>
    <ligand>
        <name>Fe cation</name>
        <dbReference type="ChEBI" id="CHEBI:24875"/>
    </ligand>
</feature>
<reference evidence="7 8" key="1">
    <citation type="submission" date="2019-03" db="EMBL/GenBank/DDBJ databases">
        <title>Draft genome sequences of novel Actinobacteria.</title>
        <authorList>
            <person name="Sahin N."/>
            <person name="Ay H."/>
            <person name="Saygin H."/>
        </authorList>
    </citation>
    <scope>NUCLEOTIDE SEQUENCE [LARGE SCALE GENOMIC DNA]</scope>
    <source>
        <strain evidence="7 8">H3C3</strain>
    </source>
</reference>
<keyword evidence="4" id="KW-0479">Metal-binding</keyword>
<sequence length="458" mass="51255">MRASRSIDERDEDALKELIAGELGRSRDRSLGLTTEVLAAADLTAQVSPLMSPLVWDLAHIGNYEELWLLRAAAGAEPMRPEIDTLYDAFEHPRAERPSLPILPPDEARSYIATVRAKVLDTLPSVRFDTADPLTSGGFVYGMVVQHEHMHDETMLATHQLRKGAPALLDPPAAPLQASGLRAPGEATAADEVLIEAGPFQMGTSDDPWAYDNERPVHLVDLPAYYIDAEPVSNAAYLAFMEAGGYDDPRWWDPAGWEWRTAGGKRAPAFWSREGGQWLRRRFGRTEPVPPGEPVQHVCWYEADAYARWVGKRLPTEAEWEKAARWDPDAERSRRYPWGDAYEEGRANLGQRTLRPSGTGSYASGASAYGVRRLIGDVWEWTSSDFHGYPGFRPFPYREYSEVFFGPDYKVLRGGSWATHPLAVRGSFRNWDYPIRRQIFSGFRCARGVRSAGEEGGA</sequence>
<feature type="binding site" evidence="4">
    <location>
        <position position="151"/>
    </location>
    <ligand>
        <name>Fe cation</name>
        <dbReference type="ChEBI" id="CHEBI:24875"/>
    </ligand>
</feature>
<gene>
    <name evidence="4" type="primary">egtB</name>
    <name evidence="7" type="ORF">E1298_40980</name>
</gene>
<comment type="pathway">
    <text evidence="3 4">Amino-acid biosynthesis; ergothioneine biosynthesis.</text>
</comment>
<feature type="binding site" evidence="4">
    <location>
        <position position="436"/>
    </location>
    <ligand>
        <name>gamma-L-glutamyl-L-cysteine</name>
        <dbReference type="ChEBI" id="CHEBI:58173"/>
    </ligand>
</feature>
<dbReference type="EC" id="1.14.99.50" evidence="4"/>
<dbReference type="HAMAP" id="MF_02035">
    <property type="entry name" value="EgtB"/>
    <property type="match status" value="1"/>
</dbReference>
<feature type="binding site" evidence="4">
    <location>
        <position position="60"/>
    </location>
    <ligand>
        <name>Fe cation</name>
        <dbReference type="ChEBI" id="CHEBI:24875"/>
    </ligand>
</feature>
<evidence type="ECO:0000256" key="2">
    <source>
        <dbReference type="ARBA" id="ARBA00023004"/>
    </source>
</evidence>
<keyword evidence="2 4" id="KW-0408">Iron</keyword>
<dbReference type="PANTHER" id="PTHR23150">
    <property type="entry name" value="SULFATASE MODIFYING FACTOR 1, 2"/>
    <property type="match status" value="1"/>
</dbReference>
<evidence type="ECO:0000313" key="7">
    <source>
        <dbReference type="EMBL" id="TDD65845.1"/>
    </source>
</evidence>
<feature type="binding site" evidence="4">
    <location>
        <position position="432"/>
    </location>
    <ligand>
        <name>gamma-L-glutamyl-L-cysteine</name>
        <dbReference type="ChEBI" id="CHEBI:58173"/>
    </ligand>
</feature>
<dbReference type="UniPathway" id="UPA01014"/>
<comment type="similarity">
    <text evidence="4">Belongs to the EgtB family.</text>
</comment>
<name>A0A4R5A300_9ACTN</name>
<keyword evidence="4" id="KW-0503">Monooxygenase</keyword>
<evidence type="ECO:0000256" key="4">
    <source>
        <dbReference type="HAMAP-Rule" id="MF_02035"/>
    </source>
</evidence>
<accession>A0A4R5A300</accession>
<dbReference type="InterPro" id="IPR032890">
    <property type="entry name" value="EgtB_Actinobacteria"/>
</dbReference>
<dbReference type="Pfam" id="PF03781">
    <property type="entry name" value="FGE-sulfatase"/>
    <property type="match status" value="1"/>
</dbReference>
<keyword evidence="1 4" id="KW-0560">Oxidoreductase</keyword>
<dbReference type="GO" id="GO:0005506">
    <property type="term" value="F:iron ion binding"/>
    <property type="evidence" value="ECO:0007669"/>
    <property type="project" value="UniProtKB-UniRule"/>
</dbReference>
<dbReference type="InterPro" id="IPR016187">
    <property type="entry name" value="CTDL_fold"/>
</dbReference>
<dbReference type="GO" id="GO:0044875">
    <property type="term" value="F:gamma-glutamyl hercynylcysteine sulfoxide synthase activity"/>
    <property type="evidence" value="ECO:0007669"/>
    <property type="project" value="UniProtKB-EC"/>
</dbReference>
<protein>
    <recommendedName>
        <fullName evidence="4">Hercynine oxygenase</fullName>
        <ecNumber evidence="4">1.14.99.50</ecNumber>
    </recommendedName>
    <alternativeName>
        <fullName evidence="4">Gamma-glutamyl hercynylcysteine S-oxide synthase</fullName>
    </alternativeName>
</protein>
<dbReference type="SUPFAM" id="SSF109854">
    <property type="entry name" value="DinB/YfiT-like putative metalloenzymes"/>
    <property type="match status" value="1"/>
</dbReference>
<evidence type="ECO:0000259" key="5">
    <source>
        <dbReference type="Pfam" id="PF03781"/>
    </source>
</evidence>
<dbReference type="InterPro" id="IPR005532">
    <property type="entry name" value="SUMF_dom"/>
</dbReference>
<dbReference type="SUPFAM" id="SSF56436">
    <property type="entry name" value="C-type lectin-like"/>
    <property type="match status" value="1"/>
</dbReference>
<dbReference type="Gene3D" id="1.20.120.450">
    <property type="entry name" value="dinb family like domain"/>
    <property type="match status" value="1"/>
</dbReference>